<dbReference type="InterPro" id="IPR038511">
    <property type="entry name" value="TAP42/TAP46-like_sf"/>
</dbReference>
<gene>
    <name evidence="2" type="ORF">CC80DRAFT_549055</name>
</gene>
<proteinExistence type="predicted"/>
<feature type="compositionally biased region" description="Basic and acidic residues" evidence="1">
    <location>
        <begin position="337"/>
        <end position="348"/>
    </location>
</feature>
<dbReference type="OrthoDB" id="10261753at2759"/>
<accession>A0A6A5TZ51</accession>
<feature type="region of interest" description="Disordered" evidence="1">
    <location>
        <begin position="337"/>
        <end position="358"/>
    </location>
</feature>
<dbReference type="Proteomes" id="UP000800035">
    <property type="component" value="Unassembled WGS sequence"/>
</dbReference>
<protein>
    <submittedName>
        <fullName evidence="2">Type 2A phosphatase-associated protein 42</fullName>
    </submittedName>
</protein>
<dbReference type="InterPro" id="IPR007304">
    <property type="entry name" value="TAP46-like"/>
</dbReference>
<evidence type="ECO:0000256" key="1">
    <source>
        <dbReference type="SAM" id="MobiDB-lite"/>
    </source>
</evidence>
<dbReference type="Pfam" id="PF04177">
    <property type="entry name" value="TAP42"/>
    <property type="match status" value="1"/>
</dbReference>
<feature type="compositionally biased region" description="Basic and acidic residues" evidence="1">
    <location>
        <begin position="232"/>
        <end position="245"/>
    </location>
</feature>
<keyword evidence="3" id="KW-1185">Reference proteome</keyword>
<dbReference type="Gene3D" id="1.25.40.540">
    <property type="entry name" value="TAP42-like family"/>
    <property type="match status" value="1"/>
</dbReference>
<reference evidence="2" key="1">
    <citation type="journal article" date="2020" name="Stud. Mycol.">
        <title>101 Dothideomycetes genomes: a test case for predicting lifestyles and emergence of pathogens.</title>
        <authorList>
            <person name="Haridas S."/>
            <person name="Albert R."/>
            <person name="Binder M."/>
            <person name="Bloem J."/>
            <person name="Labutti K."/>
            <person name="Salamov A."/>
            <person name="Andreopoulos B."/>
            <person name="Baker S."/>
            <person name="Barry K."/>
            <person name="Bills G."/>
            <person name="Bluhm B."/>
            <person name="Cannon C."/>
            <person name="Castanera R."/>
            <person name="Culley D."/>
            <person name="Daum C."/>
            <person name="Ezra D."/>
            <person name="Gonzalez J."/>
            <person name="Henrissat B."/>
            <person name="Kuo A."/>
            <person name="Liang C."/>
            <person name="Lipzen A."/>
            <person name="Lutzoni F."/>
            <person name="Magnuson J."/>
            <person name="Mondo S."/>
            <person name="Nolan M."/>
            <person name="Ohm R."/>
            <person name="Pangilinan J."/>
            <person name="Park H.-J."/>
            <person name="Ramirez L."/>
            <person name="Alfaro M."/>
            <person name="Sun H."/>
            <person name="Tritt A."/>
            <person name="Yoshinaga Y."/>
            <person name="Zwiers L.-H."/>
            <person name="Turgeon B."/>
            <person name="Goodwin S."/>
            <person name="Spatafora J."/>
            <person name="Crous P."/>
            <person name="Grigoriev I."/>
        </authorList>
    </citation>
    <scope>NUCLEOTIDE SEQUENCE</scope>
    <source>
        <strain evidence="2">CBS 675.92</strain>
    </source>
</reference>
<name>A0A6A5TZ51_9PLEO</name>
<dbReference type="GO" id="GO:0051721">
    <property type="term" value="F:protein phosphatase 2A binding"/>
    <property type="evidence" value="ECO:0007669"/>
    <property type="project" value="TreeGrafter"/>
</dbReference>
<organism evidence="2 3">
    <name type="scientific">Byssothecium circinans</name>
    <dbReference type="NCBI Taxonomy" id="147558"/>
    <lineage>
        <taxon>Eukaryota</taxon>
        <taxon>Fungi</taxon>
        <taxon>Dikarya</taxon>
        <taxon>Ascomycota</taxon>
        <taxon>Pezizomycotina</taxon>
        <taxon>Dothideomycetes</taxon>
        <taxon>Pleosporomycetidae</taxon>
        <taxon>Pleosporales</taxon>
        <taxon>Massarineae</taxon>
        <taxon>Massarinaceae</taxon>
        <taxon>Byssothecium</taxon>
    </lineage>
</organism>
<dbReference type="GO" id="GO:0009966">
    <property type="term" value="P:regulation of signal transduction"/>
    <property type="evidence" value="ECO:0007669"/>
    <property type="project" value="InterPro"/>
</dbReference>
<dbReference type="EMBL" id="ML976993">
    <property type="protein sequence ID" value="KAF1955996.1"/>
    <property type="molecule type" value="Genomic_DNA"/>
</dbReference>
<dbReference type="GO" id="GO:0035303">
    <property type="term" value="P:regulation of dephosphorylation"/>
    <property type="evidence" value="ECO:0007669"/>
    <property type="project" value="TreeGrafter"/>
</dbReference>
<sequence length="358" mass="40377">MSDDEPKSIRALFTTAERLRNDLSNAYDSNHPAYQENLTNAIATYESCLTLADQVSLFSPNESLDDVSSSDIQYMSIAYYLADLVLKTKSTDIAERKKNLLRARNYYELFFKLLDSYDVLTRSDAKLWEAYLEAKDQFSTASTRDAAARRETKIARFREEKELKKKIEYMQANPKLAENDDHVVRTLHLTNLAFQIHQTFAALESMAQELHIISLAPPPQPTDPSSSPAPSDGREGTRGDGYSERLDALPGLQKYSGPILSSSGKPLRPFTLTDNRAQLRKNVFRPDHNLPTMSIDEYLEEEKKRGGIIEGGGEQSGIRPEVDEDDLIKADEETLKARAWDEFKEDNPKGSGNTLNRG</sequence>
<dbReference type="GO" id="GO:0005829">
    <property type="term" value="C:cytosol"/>
    <property type="evidence" value="ECO:0007669"/>
    <property type="project" value="TreeGrafter"/>
</dbReference>
<evidence type="ECO:0000313" key="2">
    <source>
        <dbReference type="EMBL" id="KAF1955996.1"/>
    </source>
</evidence>
<evidence type="ECO:0000313" key="3">
    <source>
        <dbReference type="Proteomes" id="UP000800035"/>
    </source>
</evidence>
<feature type="region of interest" description="Disordered" evidence="1">
    <location>
        <begin position="215"/>
        <end position="245"/>
    </location>
</feature>
<dbReference type="PANTHER" id="PTHR10933:SF9">
    <property type="entry name" value="IMMUNOGLOBULIN-BINDING PROTEIN 1"/>
    <property type="match status" value="1"/>
</dbReference>
<dbReference type="AlphaFoldDB" id="A0A6A5TZ51"/>
<dbReference type="PANTHER" id="PTHR10933">
    <property type="entry name" value="IMMUNOGLOBULIN-BINDING PROTEIN 1"/>
    <property type="match status" value="1"/>
</dbReference>